<reference evidence="1 2" key="1">
    <citation type="submission" date="2018-03" db="EMBL/GenBank/DDBJ databases">
        <title>Genomic Encyclopedia of Archaeal and Bacterial Type Strains, Phase II (KMG-II): from individual species to whole genera.</title>
        <authorList>
            <person name="Goeker M."/>
        </authorList>
    </citation>
    <scope>NUCLEOTIDE SEQUENCE [LARGE SCALE GENOMIC DNA]</scope>
    <source>
        <strain evidence="1 2">DSM 27929</strain>
    </source>
</reference>
<evidence type="ECO:0008006" key="3">
    <source>
        <dbReference type="Google" id="ProtNLM"/>
    </source>
</evidence>
<evidence type="ECO:0000313" key="1">
    <source>
        <dbReference type="EMBL" id="PRY87578.1"/>
    </source>
</evidence>
<organism evidence="1 2">
    <name type="scientific">Mongoliibacter ruber</name>
    <dbReference type="NCBI Taxonomy" id="1750599"/>
    <lineage>
        <taxon>Bacteria</taxon>
        <taxon>Pseudomonadati</taxon>
        <taxon>Bacteroidota</taxon>
        <taxon>Cytophagia</taxon>
        <taxon>Cytophagales</taxon>
        <taxon>Cyclobacteriaceae</taxon>
        <taxon>Mongoliibacter</taxon>
    </lineage>
</organism>
<proteinExistence type="predicted"/>
<protein>
    <recommendedName>
        <fullName evidence="3">Outer membrane protein with beta-barrel domain</fullName>
    </recommendedName>
</protein>
<evidence type="ECO:0000313" key="2">
    <source>
        <dbReference type="Proteomes" id="UP000238157"/>
    </source>
</evidence>
<gene>
    <name evidence="1" type="ORF">CLW00_106204</name>
</gene>
<dbReference type="AlphaFoldDB" id="A0A2T0WLJ1"/>
<sequence length="201" mass="22430">MVFLGVHAQEITPNDSTISSKKEMKVGIRLSPSLNFFDYGDLSFAQVASDNKVGFGAGVVFDWKISEYNRARLEPYFEIQNVVNESINPNIDAVTSFNNLVFGLDVIPLVITYGGKIKPQLSFGGFAKYYLTTSQETTFNGNTVSNFEPNTSSLQYGFNYGIGAYIGKRLVEFRYYQSLNDFVESSAVPNSINQVQLILVY</sequence>
<comment type="caution">
    <text evidence="1">The sequence shown here is derived from an EMBL/GenBank/DDBJ whole genome shotgun (WGS) entry which is preliminary data.</text>
</comment>
<name>A0A2T0WLJ1_9BACT</name>
<keyword evidence="2" id="KW-1185">Reference proteome</keyword>
<accession>A0A2T0WLJ1</accession>
<dbReference type="EMBL" id="PVTR01000006">
    <property type="protein sequence ID" value="PRY87578.1"/>
    <property type="molecule type" value="Genomic_DNA"/>
</dbReference>
<dbReference type="Proteomes" id="UP000238157">
    <property type="component" value="Unassembled WGS sequence"/>
</dbReference>